<dbReference type="Gene3D" id="1.25.40.10">
    <property type="entry name" value="Tetratricopeptide repeat domain"/>
    <property type="match status" value="2"/>
</dbReference>
<evidence type="ECO:0000313" key="4">
    <source>
        <dbReference type="Proteomes" id="UP000053201"/>
    </source>
</evidence>
<evidence type="ECO:0000256" key="1">
    <source>
        <dbReference type="PROSITE-ProRule" id="PRU00708"/>
    </source>
</evidence>
<dbReference type="Pfam" id="PF13041">
    <property type="entry name" value="PPR_2"/>
    <property type="match status" value="1"/>
</dbReference>
<dbReference type="OrthoDB" id="185373at2759"/>
<dbReference type="PANTHER" id="PTHR47938:SF35">
    <property type="entry name" value="PENTATRICOPEPTIDE REPEAT-CONTAINING PROTEIN 4, MITOCHONDRIAL-RELATED"/>
    <property type="match status" value="1"/>
</dbReference>
<dbReference type="AlphaFoldDB" id="A0A0L0HUP9"/>
<dbReference type="InParanoid" id="A0A0L0HUP9"/>
<dbReference type="VEuPathDB" id="FungiDB:SPPG_00535"/>
<gene>
    <name evidence="3" type="ORF">SPPG_00535</name>
</gene>
<dbReference type="EMBL" id="KQ257450">
    <property type="protein sequence ID" value="KND04832.1"/>
    <property type="molecule type" value="Genomic_DNA"/>
</dbReference>
<sequence length="749" mass="83315">MSLPKAHRLPASLRRGTRLFPKSKEQGPVSESRSVCSSTAFQPVFYRDVIRVPLNRRTFPLWRHQTVERTIFPADPARLEEQEANFQRRKATASELQRLPGWEVIFQTLESNQPSVDAVVAAKERTLRRARRRENAGYLGPEEVLSAISCAIADLRGKSIDEQNDSIYQLYLKTIKRFQQSSGNLRHHNAVLPGAITKITKDCCRLGRLDLAQTVVAQYMQDLQGIERLEDSERLLAGPFNALIEAYYRAGNREMGQTLLQEMHNTGISPNSRTYSILIRACEPEEVETALQILQMIANTPNMRPRLATLNKVLDLCFTAGGKYRQEASKVFQLLQQIYPIKPGCRTGPNSTTACILLKQCRSEADIELVFRDVQKWSLVRSSRIQAKVLRTASQIAGPTNALSQCLDWANRYAGLGVPLYPESARVVLQAYTDSGSARGGLDFAERLSRFTIQPHEDTLLGLLRSVGRDAEQGGVDRREEEVAWRIWNGLKERSQAPTIRTFVELIDAMGRAGDIRGLWYLYRLMKSKAEGKDVPVVRKTVEDETPEAALLARIDPNDTRLNRAFVRAFGSRLASDPKSAAAVFAAGSNDERSALDLLRSVRDRRQAPRILNDLLGVAVTRGAPLTTDGLGKAFAQVIERARKPEYNAMAFSSAEGLDKIGAWNLRAQGPRPERQIEAARTAVVRAAAHGVADAAASVRSGEDVSRALGALESWIDGRSAEEGIEDVQHALERLEGWTKDVTRQPASG</sequence>
<organism evidence="3 4">
    <name type="scientific">Spizellomyces punctatus (strain DAOM BR117)</name>
    <dbReference type="NCBI Taxonomy" id="645134"/>
    <lineage>
        <taxon>Eukaryota</taxon>
        <taxon>Fungi</taxon>
        <taxon>Fungi incertae sedis</taxon>
        <taxon>Chytridiomycota</taxon>
        <taxon>Chytridiomycota incertae sedis</taxon>
        <taxon>Chytridiomycetes</taxon>
        <taxon>Spizellomycetales</taxon>
        <taxon>Spizellomycetaceae</taxon>
        <taxon>Spizellomyces</taxon>
    </lineage>
</organism>
<accession>A0A0L0HUP9</accession>
<feature type="region of interest" description="Disordered" evidence="2">
    <location>
        <begin position="1"/>
        <end position="33"/>
    </location>
</feature>
<dbReference type="InterPro" id="IPR002885">
    <property type="entry name" value="PPR_rpt"/>
</dbReference>
<dbReference type="STRING" id="645134.A0A0L0HUP9"/>
<dbReference type="RefSeq" id="XP_016612871.1">
    <property type="nucleotide sequence ID" value="XM_016748859.1"/>
</dbReference>
<dbReference type="InterPro" id="IPR011990">
    <property type="entry name" value="TPR-like_helical_dom_sf"/>
</dbReference>
<evidence type="ECO:0000256" key="2">
    <source>
        <dbReference type="SAM" id="MobiDB-lite"/>
    </source>
</evidence>
<dbReference type="NCBIfam" id="TIGR00756">
    <property type="entry name" value="PPR"/>
    <property type="match status" value="1"/>
</dbReference>
<dbReference type="PANTHER" id="PTHR47938">
    <property type="entry name" value="RESPIRATORY COMPLEX I CHAPERONE (CIA84), PUTATIVE (AFU_ORTHOLOGUE AFUA_2G06020)-RELATED"/>
    <property type="match status" value="1"/>
</dbReference>
<name>A0A0L0HUP9_SPIPD</name>
<dbReference type="GeneID" id="27684255"/>
<dbReference type="GO" id="GO:0003729">
    <property type="term" value="F:mRNA binding"/>
    <property type="evidence" value="ECO:0007669"/>
    <property type="project" value="TreeGrafter"/>
</dbReference>
<dbReference type="eggNOG" id="KOG4197">
    <property type="taxonomic scope" value="Eukaryota"/>
</dbReference>
<protein>
    <submittedName>
        <fullName evidence="3">Pentatricopeptide repeat domain-containing protein</fullName>
    </submittedName>
</protein>
<proteinExistence type="predicted"/>
<dbReference type="Proteomes" id="UP000053201">
    <property type="component" value="Unassembled WGS sequence"/>
</dbReference>
<dbReference type="PROSITE" id="PS51375">
    <property type="entry name" value="PPR"/>
    <property type="match status" value="1"/>
</dbReference>
<evidence type="ECO:0000313" key="3">
    <source>
        <dbReference type="EMBL" id="KND04832.1"/>
    </source>
</evidence>
<reference evidence="3 4" key="1">
    <citation type="submission" date="2009-08" db="EMBL/GenBank/DDBJ databases">
        <title>The Genome Sequence of Spizellomyces punctatus strain DAOM BR117.</title>
        <authorList>
            <consortium name="The Broad Institute Genome Sequencing Platform"/>
            <person name="Russ C."/>
            <person name="Cuomo C."/>
            <person name="Shea T."/>
            <person name="Young S.K."/>
            <person name="Zeng Q."/>
            <person name="Koehrsen M."/>
            <person name="Haas B."/>
            <person name="Borodovsky M."/>
            <person name="Guigo R."/>
            <person name="Alvarado L."/>
            <person name="Berlin A."/>
            <person name="Bochicchio J."/>
            <person name="Borenstein D."/>
            <person name="Chapman S."/>
            <person name="Chen Z."/>
            <person name="Engels R."/>
            <person name="Freedman E."/>
            <person name="Gellesch M."/>
            <person name="Goldberg J."/>
            <person name="Griggs A."/>
            <person name="Gujja S."/>
            <person name="Heiman D."/>
            <person name="Hepburn T."/>
            <person name="Howarth C."/>
            <person name="Jen D."/>
            <person name="Larson L."/>
            <person name="Lewis B."/>
            <person name="Mehta T."/>
            <person name="Park D."/>
            <person name="Pearson M."/>
            <person name="Roberts A."/>
            <person name="Saif S."/>
            <person name="Shenoy N."/>
            <person name="Sisk P."/>
            <person name="Stolte C."/>
            <person name="Sykes S."/>
            <person name="Thomson T."/>
            <person name="Walk T."/>
            <person name="White J."/>
            <person name="Yandava C."/>
            <person name="Burger G."/>
            <person name="Gray M.W."/>
            <person name="Holland P.W.H."/>
            <person name="King N."/>
            <person name="Lang F.B.F."/>
            <person name="Roger A.J."/>
            <person name="Ruiz-Trillo I."/>
            <person name="Lander E."/>
            <person name="Nusbaum C."/>
        </authorList>
    </citation>
    <scope>NUCLEOTIDE SEQUENCE [LARGE SCALE GENOMIC DNA]</scope>
    <source>
        <strain evidence="3 4">DAOM BR117</strain>
    </source>
</reference>
<keyword evidence="4" id="KW-1185">Reference proteome</keyword>
<feature type="repeat" description="PPR" evidence="1">
    <location>
        <begin position="236"/>
        <end position="270"/>
    </location>
</feature>